<sequence length="165" mass="18089">MEAAERATKRVLVMVSQRSSHWDAAWTSPGEVVAVALSLAQQSGLLPQGVREDPSATRLLATEKWDRRIFIVFDVYHGTYNPDRAHLDGQDNLPVIEIYLSRKEIARVAGTPTTNKVNRDIRAIHNATGPGSRPPFNVDHSEGKVPFYSNPRSSYPPGASGLSVG</sequence>
<feature type="region of interest" description="Disordered" evidence="1">
    <location>
        <begin position="126"/>
        <end position="165"/>
    </location>
</feature>
<dbReference type="STRING" id="1163406.A0A0L0MYI2"/>
<keyword evidence="3" id="KW-1185">Reference proteome</keyword>
<dbReference type="AlphaFoldDB" id="A0A0L0MYI2"/>
<organism evidence="2 3">
    <name type="scientific">Tolypocladium ophioglossoides (strain CBS 100239)</name>
    <name type="common">Snaketongue truffleclub</name>
    <name type="synonym">Elaphocordyceps ophioglossoides</name>
    <dbReference type="NCBI Taxonomy" id="1163406"/>
    <lineage>
        <taxon>Eukaryota</taxon>
        <taxon>Fungi</taxon>
        <taxon>Dikarya</taxon>
        <taxon>Ascomycota</taxon>
        <taxon>Pezizomycotina</taxon>
        <taxon>Sordariomycetes</taxon>
        <taxon>Hypocreomycetidae</taxon>
        <taxon>Hypocreales</taxon>
        <taxon>Ophiocordycipitaceae</taxon>
        <taxon>Tolypocladium</taxon>
    </lineage>
</organism>
<evidence type="ECO:0000313" key="3">
    <source>
        <dbReference type="Proteomes" id="UP000036947"/>
    </source>
</evidence>
<dbReference type="EMBL" id="LFRF01000054">
    <property type="protein sequence ID" value="KND86520.1"/>
    <property type="molecule type" value="Genomic_DNA"/>
</dbReference>
<dbReference type="OrthoDB" id="4358740at2759"/>
<comment type="caution">
    <text evidence="2">The sequence shown here is derived from an EMBL/GenBank/DDBJ whole genome shotgun (WGS) entry which is preliminary data.</text>
</comment>
<accession>A0A0L0MYI2</accession>
<name>A0A0L0MYI2_TOLOC</name>
<proteinExistence type="predicted"/>
<evidence type="ECO:0000313" key="2">
    <source>
        <dbReference type="EMBL" id="KND86520.1"/>
    </source>
</evidence>
<evidence type="ECO:0000256" key="1">
    <source>
        <dbReference type="SAM" id="MobiDB-lite"/>
    </source>
</evidence>
<gene>
    <name evidence="2" type="ORF">TOPH_08846</name>
</gene>
<reference evidence="2 3" key="1">
    <citation type="journal article" date="2015" name="BMC Genomics">
        <title>The genome of the truffle-parasite Tolypocladium ophioglossoides and the evolution of antifungal peptaibiotics.</title>
        <authorList>
            <person name="Quandt C.A."/>
            <person name="Bushley K.E."/>
            <person name="Spatafora J.W."/>
        </authorList>
    </citation>
    <scope>NUCLEOTIDE SEQUENCE [LARGE SCALE GENOMIC DNA]</scope>
    <source>
        <strain evidence="2 3">CBS 100239</strain>
    </source>
</reference>
<dbReference type="Proteomes" id="UP000036947">
    <property type="component" value="Unassembled WGS sequence"/>
</dbReference>
<protein>
    <submittedName>
        <fullName evidence="2">Uncharacterized protein</fullName>
    </submittedName>
</protein>